<dbReference type="Proteomes" id="UP000316882">
    <property type="component" value="Unassembled WGS sequence"/>
</dbReference>
<gene>
    <name evidence="1" type="ORF">BPA01_01110</name>
</gene>
<name>A0A4Y3PJ90_BREPA</name>
<sequence>MANKQYRLTEAEWNFISDMRSMEMDELLDIVIALRNEVRELEKKAEIIREREKEGWEAEYQAAKKRINHLRQFEQDLRKTWPHD</sequence>
<dbReference type="OrthoDB" id="2468523at2"/>
<dbReference type="RefSeq" id="WP_063228359.1">
    <property type="nucleotide sequence ID" value="NZ_BJMH01000001.1"/>
</dbReference>
<reference evidence="1 2" key="1">
    <citation type="submission" date="2019-06" db="EMBL/GenBank/DDBJ databases">
        <title>Whole genome shotgun sequence of Brevibacillus parabrevis NBRC 12334.</title>
        <authorList>
            <person name="Hosoyama A."/>
            <person name="Uohara A."/>
            <person name="Ohji S."/>
            <person name="Ichikawa N."/>
        </authorList>
    </citation>
    <scope>NUCLEOTIDE SEQUENCE [LARGE SCALE GENOMIC DNA]</scope>
    <source>
        <strain evidence="1 2">NBRC 12334</strain>
    </source>
</reference>
<dbReference type="AlphaFoldDB" id="A0A4Y3PJ90"/>
<protein>
    <submittedName>
        <fullName evidence="1">Uncharacterized protein</fullName>
    </submittedName>
</protein>
<evidence type="ECO:0000313" key="2">
    <source>
        <dbReference type="Proteomes" id="UP000316882"/>
    </source>
</evidence>
<organism evidence="1 2">
    <name type="scientific">Brevibacillus parabrevis</name>
    <dbReference type="NCBI Taxonomy" id="54914"/>
    <lineage>
        <taxon>Bacteria</taxon>
        <taxon>Bacillati</taxon>
        <taxon>Bacillota</taxon>
        <taxon>Bacilli</taxon>
        <taxon>Bacillales</taxon>
        <taxon>Paenibacillaceae</taxon>
        <taxon>Brevibacillus</taxon>
    </lineage>
</organism>
<dbReference type="GeneID" id="87614804"/>
<comment type="caution">
    <text evidence="1">The sequence shown here is derived from an EMBL/GenBank/DDBJ whole genome shotgun (WGS) entry which is preliminary data.</text>
</comment>
<accession>A0A4Y3PJ90</accession>
<keyword evidence="2" id="KW-1185">Reference proteome</keyword>
<proteinExistence type="predicted"/>
<evidence type="ECO:0000313" key="1">
    <source>
        <dbReference type="EMBL" id="GEB30531.1"/>
    </source>
</evidence>
<dbReference type="EMBL" id="BJMH01000001">
    <property type="protein sequence ID" value="GEB30531.1"/>
    <property type="molecule type" value="Genomic_DNA"/>
</dbReference>